<evidence type="ECO:0000313" key="1">
    <source>
        <dbReference type="EMBL" id="WFU62316.1"/>
    </source>
</evidence>
<keyword evidence="2" id="KW-1185">Reference proteome</keyword>
<dbReference type="RefSeq" id="WP_310885051.1">
    <property type="nucleotide sequence ID" value="NZ_CP121646.1"/>
</dbReference>
<dbReference type="Proteomes" id="UP001221546">
    <property type="component" value="Chromosome"/>
</dbReference>
<protein>
    <submittedName>
        <fullName evidence="1">Replication initiator protein A</fullName>
    </submittedName>
</protein>
<dbReference type="InterPro" id="IPR018777">
    <property type="entry name" value="Replication_initiator_prot_A"/>
</dbReference>
<dbReference type="EMBL" id="CP121646">
    <property type="protein sequence ID" value="WFU62316.1"/>
    <property type="molecule type" value="Genomic_DNA"/>
</dbReference>
<accession>A0ABY8J9Z6</accession>
<proteinExistence type="predicted"/>
<name>A0ABY8J9Z6_9BRAD</name>
<reference evidence="1 2" key="1">
    <citation type="submission" date="2023-04" db="EMBL/GenBank/DDBJ databases">
        <title>Australian commercial rhizobial inoculants.</title>
        <authorList>
            <person name="Kohlmeier M.G."/>
            <person name="O'Hara G.W."/>
            <person name="Colombi E."/>
            <person name="Ramsay J.P."/>
            <person name="Terpolilli J."/>
        </authorList>
    </citation>
    <scope>NUCLEOTIDE SEQUENCE [LARGE SCALE GENOMIC DNA]</scope>
    <source>
        <strain evidence="1 2">CB627</strain>
    </source>
</reference>
<sequence>MSVSKSSARRRCSEREQLAPFRAFPGDLVPRDAQDLIAYPFFTVAKTKRIVPIDFCAGAIAIRVEAMRKHGMAAIWDADVLIWAAHQIVEARDTGLNTSRLMAAARYKISTFVAHDTGAREYDRLKTGLDRPQTMTAQTSIRHPTERRRHRCSWINEWKERVDVNGRPFGLELILPDRFYTGVIDDGLVLTIGRTHFNLIGGLDRWPYRLLRKHGGRRRGGWSSDLVHLDADFGIFLPLMHFAYDLRQIVQRQTLPGYLLVLTRDPNGTERLNFVPGPVDPLTGTPAHRSLIPNSEDNL</sequence>
<evidence type="ECO:0000313" key="2">
    <source>
        <dbReference type="Proteomes" id="UP001221546"/>
    </source>
</evidence>
<dbReference type="Pfam" id="PF10134">
    <property type="entry name" value="RPA"/>
    <property type="match status" value="1"/>
</dbReference>
<organism evidence="1 2">
    <name type="scientific">Bradyrhizobium brasilense</name>
    <dbReference type="NCBI Taxonomy" id="1419277"/>
    <lineage>
        <taxon>Bacteria</taxon>
        <taxon>Pseudomonadati</taxon>
        <taxon>Pseudomonadota</taxon>
        <taxon>Alphaproteobacteria</taxon>
        <taxon>Hyphomicrobiales</taxon>
        <taxon>Nitrobacteraceae</taxon>
        <taxon>Bradyrhizobium</taxon>
    </lineage>
</organism>
<gene>
    <name evidence="1" type="ORF">QA636_33195</name>
</gene>